<reference evidence="1 2" key="1">
    <citation type="submission" date="2018-11" db="EMBL/GenBank/DDBJ databases">
        <title>Genomic Encyclopedia of Type Strains, Phase IV (KMG-IV): sequencing the most valuable type-strain genomes for metagenomic binning, comparative biology and taxonomic classification.</title>
        <authorList>
            <person name="Goeker M."/>
        </authorList>
    </citation>
    <scope>NUCLEOTIDE SEQUENCE [LARGE SCALE GENOMIC DNA]</scope>
    <source>
        <strain evidence="1 2">DSM 29158</strain>
    </source>
</reference>
<sequence length="164" mass="19762">MNYPFSPTSMYLMTNRDIQYKTKIVDVMNTEHYTEQSPYELLNQMLLILGTNIDCRKNQLKTYHDIHKFHPIVIDGMSREAYFPVKYYSRRNYDYINAKYFFGAKPYKDGTIITFNNDASLIVEAPYRFVLKQYEQTLRLIEYEYKVFEHRAIYQVNLNDPTKL</sequence>
<name>A0A3N5CKD9_9BACL</name>
<evidence type="ECO:0000313" key="1">
    <source>
        <dbReference type="EMBL" id="RPF58321.1"/>
    </source>
</evidence>
<organism evidence="1 2">
    <name type="scientific">Abyssicoccus albus</name>
    <dbReference type="NCBI Taxonomy" id="1817405"/>
    <lineage>
        <taxon>Bacteria</taxon>
        <taxon>Bacillati</taxon>
        <taxon>Bacillota</taxon>
        <taxon>Bacilli</taxon>
        <taxon>Bacillales</taxon>
        <taxon>Abyssicoccaceae</taxon>
    </lineage>
</organism>
<dbReference type="InterPro" id="IPR010461">
    <property type="entry name" value="ComK"/>
</dbReference>
<dbReference type="EMBL" id="RKRK01000002">
    <property type="protein sequence ID" value="RPF58321.1"/>
    <property type="molecule type" value="Genomic_DNA"/>
</dbReference>
<dbReference type="OrthoDB" id="2388821at2"/>
<dbReference type="Proteomes" id="UP000277108">
    <property type="component" value="Unassembled WGS sequence"/>
</dbReference>
<dbReference type="GO" id="GO:0030420">
    <property type="term" value="P:establishment of competence for transformation"/>
    <property type="evidence" value="ECO:0007669"/>
    <property type="project" value="InterPro"/>
</dbReference>
<keyword evidence="2" id="KW-1185">Reference proteome</keyword>
<comment type="caution">
    <text evidence="1">The sequence shown here is derived from an EMBL/GenBank/DDBJ whole genome shotgun (WGS) entry which is preliminary data.</text>
</comment>
<evidence type="ECO:0000313" key="2">
    <source>
        <dbReference type="Proteomes" id="UP000277108"/>
    </source>
</evidence>
<accession>A0A3N5CKD9</accession>
<dbReference type="AlphaFoldDB" id="A0A3N5CKD9"/>
<protein>
    <submittedName>
        <fullName evidence="1">ComK protein</fullName>
    </submittedName>
</protein>
<dbReference type="Pfam" id="PF06338">
    <property type="entry name" value="ComK"/>
    <property type="match status" value="1"/>
</dbReference>
<gene>
    <name evidence="1" type="ORF">EDD62_0965</name>
</gene>
<proteinExistence type="predicted"/>
<dbReference type="RefSeq" id="WP_123807736.1">
    <property type="nucleotide sequence ID" value="NZ_RKRK01000002.1"/>
</dbReference>